<name>A0ABX2C536_9BRAD</name>
<accession>A0ABX2C536</accession>
<dbReference type="EMBL" id="JABFDN010000001">
    <property type="protein sequence ID" value="NPU63394.1"/>
    <property type="molecule type" value="Genomic_DNA"/>
</dbReference>
<keyword evidence="1" id="KW-1133">Transmembrane helix</keyword>
<keyword evidence="3" id="KW-1185">Reference proteome</keyword>
<dbReference type="RefSeq" id="WP_172107859.1">
    <property type="nucleotide sequence ID" value="NZ_JABFDN010000001.1"/>
</dbReference>
<dbReference type="Proteomes" id="UP000886476">
    <property type="component" value="Unassembled WGS sequence"/>
</dbReference>
<sequence>MRSWVDVVCAVIGLGIIAGAHVWFFSSERHSAGINFQQSQAERMMRMPCEMHPEGMDGIPCQPGGLMPPKPPY</sequence>
<organism evidence="2 3">
    <name type="scientific">Bradyrhizobium aeschynomenes</name>
    <dbReference type="NCBI Taxonomy" id="2734909"/>
    <lineage>
        <taxon>Bacteria</taxon>
        <taxon>Pseudomonadati</taxon>
        <taxon>Pseudomonadota</taxon>
        <taxon>Alphaproteobacteria</taxon>
        <taxon>Hyphomicrobiales</taxon>
        <taxon>Nitrobacteraceae</taxon>
        <taxon>Bradyrhizobium</taxon>
    </lineage>
</organism>
<comment type="caution">
    <text evidence="2">The sequence shown here is derived from an EMBL/GenBank/DDBJ whole genome shotgun (WGS) entry which is preliminary data.</text>
</comment>
<reference evidence="2" key="1">
    <citation type="submission" date="2020-05" db="EMBL/GenBank/DDBJ databases">
        <title>Nod-independent and nitrogen-fixing Bradyrhizobium aeschynomene sp. nov. isolated from nodules of Aeschynomene indica.</title>
        <authorList>
            <person name="Zhang Z."/>
        </authorList>
    </citation>
    <scope>NUCLEOTIDE SEQUENCE</scope>
    <source>
        <strain evidence="2">83012</strain>
    </source>
</reference>
<feature type="transmembrane region" description="Helical" evidence="1">
    <location>
        <begin position="7"/>
        <end position="25"/>
    </location>
</feature>
<keyword evidence="1" id="KW-0812">Transmembrane</keyword>
<proteinExistence type="predicted"/>
<evidence type="ECO:0000313" key="3">
    <source>
        <dbReference type="Proteomes" id="UP000886476"/>
    </source>
</evidence>
<evidence type="ECO:0000313" key="2">
    <source>
        <dbReference type="EMBL" id="NPU63394.1"/>
    </source>
</evidence>
<protein>
    <submittedName>
        <fullName evidence="2">Uncharacterized protein</fullName>
    </submittedName>
</protein>
<keyword evidence="1" id="KW-0472">Membrane</keyword>
<gene>
    <name evidence="2" type="ORF">HL667_00090</name>
</gene>
<evidence type="ECO:0000256" key="1">
    <source>
        <dbReference type="SAM" id="Phobius"/>
    </source>
</evidence>